<feature type="transmembrane region" description="Helical" evidence="2">
    <location>
        <begin position="560"/>
        <end position="580"/>
    </location>
</feature>
<name>G3JSH7_CORMM</name>
<feature type="transmembrane region" description="Helical" evidence="2">
    <location>
        <begin position="586"/>
        <end position="605"/>
    </location>
</feature>
<dbReference type="AlphaFoldDB" id="G3JSH7"/>
<dbReference type="Proteomes" id="UP000001610">
    <property type="component" value="Unassembled WGS sequence"/>
</dbReference>
<feature type="compositionally biased region" description="Low complexity" evidence="1">
    <location>
        <begin position="250"/>
        <end position="264"/>
    </location>
</feature>
<accession>G3JSH7</accession>
<dbReference type="eggNOG" id="ENOG502QWIR">
    <property type="taxonomic scope" value="Eukaryota"/>
</dbReference>
<gene>
    <name evidence="3" type="ORF">CCM_08815</name>
</gene>
<feature type="transmembrane region" description="Helical" evidence="2">
    <location>
        <begin position="328"/>
        <end position="351"/>
    </location>
</feature>
<feature type="transmembrane region" description="Helical" evidence="2">
    <location>
        <begin position="518"/>
        <end position="540"/>
    </location>
</feature>
<dbReference type="OrthoDB" id="2603at2759"/>
<dbReference type="VEuPathDB" id="FungiDB:CCM_08815"/>
<dbReference type="STRING" id="983644.G3JSH7"/>
<feature type="compositionally biased region" description="Basic residues" evidence="1">
    <location>
        <begin position="282"/>
        <end position="307"/>
    </location>
</feature>
<evidence type="ECO:0000256" key="1">
    <source>
        <dbReference type="SAM" id="MobiDB-lite"/>
    </source>
</evidence>
<feature type="transmembrane region" description="Helical" evidence="2">
    <location>
        <begin position="371"/>
        <end position="390"/>
    </location>
</feature>
<reference evidence="3 4" key="1">
    <citation type="journal article" date="2011" name="Genome Biol.">
        <title>Genome sequence of the insect pathogenic fungus Cordyceps militaris, a valued traditional Chinese medicine.</title>
        <authorList>
            <person name="Zheng P."/>
            <person name="Xia Y."/>
            <person name="Xiao G."/>
            <person name="Xiong C."/>
            <person name="Hu X."/>
            <person name="Zhang S."/>
            <person name="Zheng H."/>
            <person name="Huang Y."/>
            <person name="Zhou Y."/>
            <person name="Wang S."/>
            <person name="Zhao G.P."/>
            <person name="Liu X."/>
            <person name="St Leger R.J."/>
            <person name="Wang C."/>
        </authorList>
    </citation>
    <scope>NUCLEOTIDE SEQUENCE [LARGE SCALE GENOMIC DNA]</scope>
    <source>
        <strain evidence="3 4">CM01</strain>
    </source>
</reference>
<dbReference type="GeneID" id="18170820"/>
<evidence type="ECO:0000313" key="3">
    <source>
        <dbReference type="EMBL" id="EGX88769.1"/>
    </source>
</evidence>
<dbReference type="EMBL" id="JH126405">
    <property type="protein sequence ID" value="EGX88769.1"/>
    <property type="molecule type" value="Genomic_DNA"/>
</dbReference>
<dbReference type="KEGG" id="cmt:CCM_08815"/>
<keyword evidence="2" id="KW-1133">Transmembrane helix</keyword>
<feature type="transmembrane region" description="Helical" evidence="2">
    <location>
        <begin position="22"/>
        <end position="46"/>
    </location>
</feature>
<keyword evidence="2" id="KW-0472">Membrane</keyword>
<dbReference type="RefSeq" id="XP_006674014.1">
    <property type="nucleotide sequence ID" value="XM_006673951.1"/>
</dbReference>
<dbReference type="OMA" id="WDISWLV"/>
<feature type="transmembrane region" description="Helical" evidence="2">
    <location>
        <begin position="480"/>
        <end position="506"/>
    </location>
</feature>
<feature type="compositionally biased region" description="Basic residues" evidence="1">
    <location>
        <begin position="210"/>
        <end position="221"/>
    </location>
</feature>
<organism evidence="3 4">
    <name type="scientific">Cordyceps militaris (strain CM01)</name>
    <name type="common">Caterpillar fungus</name>
    <dbReference type="NCBI Taxonomy" id="983644"/>
    <lineage>
        <taxon>Eukaryota</taxon>
        <taxon>Fungi</taxon>
        <taxon>Dikarya</taxon>
        <taxon>Ascomycota</taxon>
        <taxon>Pezizomycotina</taxon>
        <taxon>Sordariomycetes</taxon>
        <taxon>Hypocreomycetidae</taxon>
        <taxon>Hypocreales</taxon>
        <taxon>Cordycipitaceae</taxon>
        <taxon>Cordyceps</taxon>
    </lineage>
</organism>
<evidence type="ECO:0000256" key="2">
    <source>
        <dbReference type="SAM" id="Phobius"/>
    </source>
</evidence>
<dbReference type="HOGENOM" id="CLU_434750_0_0_1"/>
<sequence>MQGANGPNVIITSTPPGQATRVFAAFGQANSLTFIHLILTIFIIFITKQRSMPSRLAAPSRNTNQYCCPHGFPRDLKAIPHKGKGMEKIQGYELATSHLLLSPHHTTSQRTLTPNPHIFAMLFHPYSDVVCYHLAAANPNASGRLFAEVRSCSYVKNSSYPPLRPRVPAPKQLLRTALAPGAAANRSATLPRLPLPMSAPGRASCAASRPGHHSRLLHHAHGPVSFLNPTRGVLQPTADTPTPQGEETDAAAASPARPPTADAAGKQPPGLDGVHFLWRSRDNRKGRHPIQVHRRSPSGARAPRRSSHPREVLRGVVRTLTEFPVWDISWLVACIFTWGSVVWVINGFFAWLPLVRPSTRFPGEADYGGGITAFIGAILFFELGSVLLILEAINTNDAACFGWAVEELLAPDDHDSPAGGGGAAATYVASPGLCQHHHQNKHNLVGAPQSRVPAPAGSPPRRWKWRVSWHDLRHRYMYELGFLAGAAQLIGATIFGVAGFTALPGIAEHLTPQWRLNAAYWIPQVVGGCGFVVSGLLYMLETQDRWWRPAPRLLGWHIAFWNLIGAVGFTLCGALGMAYGSTGAQYQAALATFWGSWAFLIGSYLQLYESLNKHPVEDVKATGDKEAPC</sequence>
<protein>
    <submittedName>
        <fullName evidence="3">Integral membrane protein</fullName>
    </submittedName>
</protein>
<keyword evidence="2" id="KW-0812">Transmembrane</keyword>
<feature type="region of interest" description="Disordered" evidence="1">
    <location>
        <begin position="180"/>
        <end position="308"/>
    </location>
</feature>
<proteinExistence type="predicted"/>
<keyword evidence="4" id="KW-1185">Reference proteome</keyword>
<dbReference type="InParanoid" id="G3JSH7"/>
<evidence type="ECO:0000313" key="4">
    <source>
        <dbReference type="Proteomes" id="UP000001610"/>
    </source>
</evidence>